<evidence type="ECO:0000313" key="2">
    <source>
        <dbReference type="EMBL" id="SVD21233.1"/>
    </source>
</evidence>
<feature type="transmembrane region" description="Helical" evidence="1">
    <location>
        <begin position="40"/>
        <end position="59"/>
    </location>
</feature>
<protein>
    <submittedName>
        <fullName evidence="2">Uncharacterized protein</fullName>
    </submittedName>
</protein>
<gene>
    <name evidence="2" type="ORF">METZ01_LOCUS374087</name>
</gene>
<name>A0A382TGY5_9ZZZZ</name>
<proteinExistence type="predicted"/>
<keyword evidence="1" id="KW-0812">Transmembrane</keyword>
<dbReference type="AlphaFoldDB" id="A0A382TGY5"/>
<evidence type="ECO:0000256" key="1">
    <source>
        <dbReference type="SAM" id="Phobius"/>
    </source>
</evidence>
<keyword evidence="1" id="KW-1133">Transmembrane helix</keyword>
<keyword evidence="1" id="KW-0472">Membrane</keyword>
<feature type="transmembrane region" description="Helical" evidence="1">
    <location>
        <begin position="12"/>
        <end position="28"/>
    </location>
</feature>
<reference evidence="2" key="1">
    <citation type="submission" date="2018-05" db="EMBL/GenBank/DDBJ databases">
        <authorList>
            <person name="Lanie J.A."/>
            <person name="Ng W.-L."/>
            <person name="Kazmierczak K.M."/>
            <person name="Andrzejewski T.M."/>
            <person name="Davidsen T.M."/>
            <person name="Wayne K.J."/>
            <person name="Tettelin H."/>
            <person name="Glass J.I."/>
            <person name="Rusch D."/>
            <person name="Podicherti R."/>
            <person name="Tsui H.-C.T."/>
            <person name="Winkler M.E."/>
        </authorList>
    </citation>
    <scope>NUCLEOTIDE SEQUENCE</scope>
</reference>
<sequence>MKKIFNCTFTHTHLRFTAAAGIFLGLLIGKWWTKSLSMEWYWYAMIAVALLIPAWVTIFKQFKSGKSLEQRSLTYLPAKGTWSFRVWD</sequence>
<dbReference type="EMBL" id="UINC01136455">
    <property type="protein sequence ID" value="SVD21233.1"/>
    <property type="molecule type" value="Genomic_DNA"/>
</dbReference>
<organism evidence="2">
    <name type="scientific">marine metagenome</name>
    <dbReference type="NCBI Taxonomy" id="408172"/>
    <lineage>
        <taxon>unclassified sequences</taxon>
        <taxon>metagenomes</taxon>
        <taxon>ecological metagenomes</taxon>
    </lineage>
</organism>
<accession>A0A382TGY5</accession>